<dbReference type="FunFam" id="3.30.420.10:FF:000045">
    <property type="entry name" value="3'-5' exonuclease DinG"/>
    <property type="match status" value="1"/>
</dbReference>
<dbReference type="GO" id="GO:0045004">
    <property type="term" value="P:DNA replication proofreading"/>
    <property type="evidence" value="ECO:0007669"/>
    <property type="project" value="TreeGrafter"/>
</dbReference>
<dbReference type="InterPro" id="IPR006054">
    <property type="entry name" value="DnaQ"/>
</dbReference>
<accession>A0A933W3U5</accession>
<keyword evidence="2" id="KW-0378">Hydrolase</keyword>
<protein>
    <submittedName>
        <fullName evidence="2">3'-5' exonuclease</fullName>
    </submittedName>
</protein>
<dbReference type="PANTHER" id="PTHR30231">
    <property type="entry name" value="DNA POLYMERASE III SUBUNIT EPSILON"/>
    <property type="match status" value="1"/>
</dbReference>
<reference evidence="2" key="1">
    <citation type="submission" date="2020-07" db="EMBL/GenBank/DDBJ databases">
        <title>Huge and variable diversity of episymbiotic CPR bacteria and DPANN archaea in groundwater ecosystems.</title>
        <authorList>
            <person name="He C.Y."/>
            <person name="Keren R."/>
            <person name="Whittaker M."/>
            <person name="Farag I.F."/>
            <person name="Doudna J."/>
            <person name="Cate J.H.D."/>
            <person name="Banfield J.F."/>
        </authorList>
    </citation>
    <scope>NUCLEOTIDE SEQUENCE</scope>
    <source>
        <strain evidence="2">NC_groundwater_1813_Pr3_B-0.1um_71_17</strain>
    </source>
</reference>
<keyword evidence="2" id="KW-0540">Nuclease</keyword>
<sequence>MGLLDGVTIMVVDTETTGFDPAKGDRLVEVARVTIANGRAGETWSSLVHPGRAIPPDAAKIHGITDAMVAGAPRYAEVGRALREQIGDHPIAFHNAPFDLPFLVHLFREAGAPPLVNPVLDTLGLARGLWGVGSNGLGAVAQKLGVTAGTAHRALGDATTTANVLLELVSRWEAKFATRSFAELAAESLDIMRKTSRPRR</sequence>
<dbReference type="GO" id="GO:0003677">
    <property type="term" value="F:DNA binding"/>
    <property type="evidence" value="ECO:0007669"/>
    <property type="project" value="InterPro"/>
</dbReference>
<dbReference type="InterPro" id="IPR036397">
    <property type="entry name" value="RNaseH_sf"/>
</dbReference>
<dbReference type="InterPro" id="IPR012337">
    <property type="entry name" value="RNaseH-like_sf"/>
</dbReference>
<dbReference type="Proteomes" id="UP000696931">
    <property type="component" value="Unassembled WGS sequence"/>
</dbReference>
<dbReference type="NCBIfam" id="TIGR00573">
    <property type="entry name" value="dnaq"/>
    <property type="match status" value="1"/>
</dbReference>
<dbReference type="GO" id="GO:0008408">
    <property type="term" value="F:3'-5' exonuclease activity"/>
    <property type="evidence" value="ECO:0007669"/>
    <property type="project" value="TreeGrafter"/>
</dbReference>
<comment type="caution">
    <text evidence="2">The sequence shown here is derived from an EMBL/GenBank/DDBJ whole genome shotgun (WGS) entry which is preliminary data.</text>
</comment>
<dbReference type="GO" id="GO:0005829">
    <property type="term" value="C:cytosol"/>
    <property type="evidence" value="ECO:0007669"/>
    <property type="project" value="TreeGrafter"/>
</dbReference>
<evidence type="ECO:0000259" key="1">
    <source>
        <dbReference type="SMART" id="SM00479"/>
    </source>
</evidence>
<dbReference type="SMART" id="SM00479">
    <property type="entry name" value="EXOIII"/>
    <property type="match status" value="1"/>
</dbReference>
<dbReference type="EMBL" id="JACRIW010000090">
    <property type="protein sequence ID" value="MBI5170323.1"/>
    <property type="molecule type" value="Genomic_DNA"/>
</dbReference>
<keyword evidence="2" id="KW-0269">Exonuclease</keyword>
<dbReference type="InterPro" id="IPR013520">
    <property type="entry name" value="Ribonucl_H"/>
</dbReference>
<dbReference type="CDD" id="cd06127">
    <property type="entry name" value="DEDDh"/>
    <property type="match status" value="1"/>
</dbReference>
<name>A0A933W3U5_UNCEI</name>
<proteinExistence type="predicted"/>
<dbReference type="Pfam" id="PF00929">
    <property type="entry name" value="RNase_T"/>
    <property type="match status" value="1"/>
</dbReference>
<organism evidence="2 3">
    <name type="scientific">Eiseniibacteriota bacterium</name>
    <dbReference type="NCBI Taxonomy" id="2212470"/>
    <lineage>
        <taxon>Bacteria</taxon>
        <taxon>Candidatus Eiseniibacteriota</taxon>
    </lineage>
</organism>
<feature type="domain" description="Exonuclease" evidence="1">
    <location>
        <begin position="8"/>
        <end position="174"/>
    </location>
</feature>
<evidence type="ECO:0000313" key="3">
    <source>
        <dbReference type="Proteomes" id="UP000696931"/>
    </source>
</evidence>
<evidence type="ECO:0000313" key="2">
    <source>
        <dbReference type="EMBL" id="MBI5170323.1"/>
    </source>
</evidence>
<dbReference type="SUPFAM" id="SSF53098">
    <property type="entry name" value="Ribonuclease H-like"/>
    <property type="match status" value="1"/>
</dbReference>
<dbReference type="GO" id="GO:0003887">
    <property type="term" value="F:DNA-directed DNA polymerase activity"/>
    <property type="evidence" value="ECO:0007669"/>
    <property type="project" value="InterPro"/>
</dbReference>
<dbReference type="Gene3D" id="3.30.420.10">
    <property type="entry name" value="Ribonuclease H-like superfamily/Ribonuclease H"/>
    <property type="match status" value="1"/>
</dbReference>
<dbReference type="PANTHER" id="PTHR30231:SF41">
    <property type="entry name" value="DNA POLYMERASE III SUBUNIT EPSILON"/>
    <property type="match status" value="1"/>
</dbReference>
<dbReference type="AlphaFoldDB" id="A0A933W3U5"/>
<gene>
    <name evidence="2" type="ORF">HZA61_12615</name>
</gene>